<proteinExistence type="predicted"/>
<feature type="domain" description="Polymerase/histidinol phosphatase N-terminal" evidence="1">
    <location>
        <begin position="4"/>
        <end position="69"/>
    </location>
</feature>
<sequence length="276" mass="29817">MRLHDLHSHSLCSDGILRPQALVSRAKMQGVTVLALTDHDTVSGIGEARNAAAEEGIRLLPGIEFSCLWNGTGIHIVGLNIDPDHPAMVAAVEQQSNNREIRAEKIAAKLAKLGMPGTLEGAKAKADGGVLGRPHFAKFLIEAGHVKSMDQAFKKYLGSGKPGDVKQIWPSIEEAVGWIVAAGGVAVVAHPDKYKMTRTKLGRLLEEFVAVGGQAMEVVSGRQAPDVTRDMRLLANKYGLYASCGSDFHVPDQPWQELGNFDGLPEDCRPVWDLWS</sequence>
<dbReference type="AlphaFoldDB" id="A0A9E5JS83"/>
<protein>
    <submittedName>
        <fullName evidence="2">PHP domain-containing protein</fullName>
    </submittedName>
</protein>
<dbReference type="InterPro" id="IPR052018">
    <property type="entry name" value="PHP_domain"/>
</dbReference>
<keyword evidence="3" id="KW-1185">Reference proteome</keyword>
<accession>A0A9E5JS83</accession>
<dbReference type="InterPro" id="IPR016195">
    <property type="entry name" value="Pol/histidinol_Pase-like"/>
</dbReference>
<dbReference type="Gene3D" id="3.20.20.140">
    <property type="entry name" value="Metal-dependent hydrolases"/>
    <property type="match status" value="1"/>
</dbReference>
<dbReference type="InterPro" id="IPR004013">
    <property type="entry name" value="PHP_dom"/>
</dbReference>
<reference evidence="2" key="1">
    <citation type="submission" date="2020-03" db="EMBL/GenBank/DDBJ databases">
        <authorList>
            <person name="Guo F."/>
        </authorList>
    </citation>
    <scope>NUCLEOTIDE SEQUENCE</scope>
    <source>
        <strain evidence="2">JCM 30134</strain>
    </source>
</reference>
<dbReference type="GO" id="GO:0004534">
    <property type="term" value="F:5'-3' RNA exonuclease activity"/>
    <property type="evidence" value="ECO:0007669"/>
    <property type="project" value="TreeGrafter"/>
</dbReference>
<dbReference type="SMART" id="SM00481">
    <property type="entry name" value="POLIIIAc"/>
    <property type="match status" value="1"/>
</dbReference>
<dbReference type="GO" id="GO:0035312">
    <property type="term" value="F:5'-3' DNA exonuclease activity"/>
    <property type="evidence" value="ECO:0007669"/>
    <property type="project" value="TreeGrafter"/>
</dbReference>
<dbReference type="Proteomes" id="UP000787472">
    <property type="component" value="Unassembled WGS sequence"/>
</dbReference>
<evidence type="ECO:0000313" key="3">
    <source>
        <dbReference type="Proteomes" id="UP000787472"/>
    </source>
</evidence>
<comment type="caution">
    <text evidence="2">The sequence shown here is derived from an EMBL/GenBank/DDBJ whole genome shotgun (WGS) entry which is preliminary data.</text>
</comment>
<dbReference type="EMBL" id="JAAONZ010000004">
    <property type="protein sequence ID" value="NHO65594.1"/>
    <property type="molecule type" value="Genomic_DNA"/>
</dbReference>
<dbReference type="Gene3D" id="1.10.150.650">
    <property type="match status" value="1"/>
</dbReference>
<dbReference type="SUPFAM" id="SSF89550">
    <property type="entry name" value="PHP domain-like"/>
    <property type="match status" value="1"/>
</dbReference>
<dbReference type="Pfam" id="PF02811">
    <property type="entry name" value="PHP"/>
    <property type="match status" value="1"/>
</dbReference>
<evidence type="ECO:0000313" key="2">
    <source>
        <dbReference type="EMBL" id="NHO65594.1"/>
    </source>
</evidence>
<name>A0A9E5JS83_9GAMM</name>
<dbReference type="PANTHER" id="PTHR42924:SF3">
    <property type="entry name" value="POLYMERASE_HISTIDINOL PHOSPHATASE N-TERMINAL DOMAIN-CONTAINING PROTEIN"/>
    <property type="match status" value="1"/>
</dbReference>
<organism evidence="2 3">
    <name type="scientific">Pseudomaricurvus hydrocarbonicus</name>
    <dbReference type="NCBI Taxonomy" id="1470433"/>
    <lineage>
        <taxon>Bacteria</taxon>
        <taxon>Pseudomonadati</taxon>
        <taxon>Pseudomonadota</taxon>
        <taxon>Gammaproteobacteria</taxon>
        <taxon>Cellvibrionales</taxon>
        <taxon>Cellvibrionaceae</taxon>
        <taxon>Pseudomaricurvus</taxon>
    </lineage>
</organism>
<gene>
    <name evidence="2" type="ORF">G8770_08585</name>
</gene>
<evidence type="ECO:0000259" key="1">
    <source>
        <dbReference type="SMART" id="SM00481"/>
    </source>
</evidence>
<dbReference type="CDD" id="cd07438">
    <property type="entry name" value="PHP_HisPPase_AMP"/>
    <property type="match status" value="1"/>
</dbReference>
<dbReference type="InterPro" id="IPR003141">
    <property type="entry name" value="Pol/His_phosphatase_N"/>
</dbReference>
<dbReference type="PANTHER" id="PTHR42924">
    <property type="entry name" value="EXONUCLEASE"/>
    <property type="match status" value="1"/>
</dbReference>